<name>A0AA38HLL5_9CUCU</name>
<organism evidence="1 2">
    <name type="scientific">Zophobas morio</name>
    <dbReference type="NCBI Taxonomy" id="2755281"/>
    <lineage>
        <taxon>Eukaryota</taxon>
        <taxon>Metazoa</taxon>
        <taxon>Ecdysozoa</taxon>
        <taxon>Arthropoda</taxon>
        <taxon>Hexapoda</taxon>
        <taxon>Insecta</taxon>
        <taxon>Pterygota</taxon>
        <taxon>Neoptera</taxon>
        <taxon>Endopterygota</taxon>
        <taxon>Coleoptera</taxon>
        <taxon>Polyphaga</taxon>
        <taxon>Cucujiformia</taxon>
        <taxon>Tenebrionidae</taxon>
        <taxon>Zophobas</taxon>
    </lineage>
</organism>
<keyword evidence="2" id="KW-1185">Reference proteome</keyword>
<dbReference type="Proteomes" id="UP001168821">
    <property type="component" value="Unassembled WGS sequence"/>
</dbReference>
<reference evidence="1" key="1">
    <citation type="journal article" date="2023" name="G3 (Bethesda)">
        <title>Whole genome assemblies of Zophobas morio and Tenebrio molitor.</title>
        <authorList>
            <person name="Kaur S."/>
            <person name="Stinson S.A."/>
            <person name="diCenzo G.C."/>
        </authorList>
    </citation>
    <scope>NUCLEOTIDE SEQUENCE</scope>
    <source>
        <strain evidence="1">QUZm001</strain>
    </source>
</reference>
<accession>A0AA38HLL5</accession>
<dbReference type="AlphaFoldDB" id="A0AA38HLL5"/>
<dbReference type="EMBL" id="JALNTZ010000010">
    <property type="protein sequence ID" value="KAJ3640203.1"/>
    <property type="molecule type" value="Genomic_DNA"/>
</dbReference>
<gene>
    <name evidence="1" type="ORF">Zmor_003517</name>
</gene>
<sequence>MQRREQWMERVTVGRRCRALKGSRFAWTPGVSQRRDGLWSHWRHACATKGTSDSPSRSDNSTWLRPYALSRPTCTLKFKSAHSSILLDHGGIYRTRGDPEISHR</sequence>
<proteinExistence type="predicted"/>
<protein>
    <submittedName>
        <fullName evidence="1">Uncharacterized protein</fullName>
    </submittedName>
</protein>
<comment type="caution">
    <text evidence="1">The sequence shown here is derived from an EMBL/GenBank/DDBJ whole genome shotgun (WGS) entry which is preliminary data.</text>
</comment>
<evidence type="ECO:0000313" key="2">
    <source>
        <dbReference type="Proteomes" id="UP001168821"/>
    </source>
</evidence>
<evidence type="ECO:0000313" key="1">
    <source>
        <dbReference type="EMBL" id="KAJ3640203.1"/>
    </source>
</evidence>